<dbReference type="Gene3D" id="3.30.40.10">
    <property type="entry name" value="Zinc/RING finger domain, C3HC4 (zinc finger)"/>
    <property type="match status" value="1"/>
</dbReference>
<dbReference type="InterPro" id="IPR053051">
    <property type="entry name" value="HDAC_complex_subunit"/>
</dbReference>
<accession>A0A2N3NAJ1</accession>
<dbReference type="InterPro" id="IPR011011">
    <property type="entry name" value="Znf_FYVE_PHD"/>
</dbReference>
<organism evidence="6 7">
    <name type="scientific">Lomentospora prolificans</name>
    <dbReference type="NCBI Taxonomy" id="41688"/>
    <lineage>
        <taxon>Eukaryota</taxon>
        <taxon>Fungi</taxon>
        <taxon>Dikarya</taxon>
        <taxon>Ascomycota</taxon>
        <taxon>Pezizomycotina</taxon>
        <taxon>Sordariomycetes</taxon>
        <taxon>Hypocreomycetidae</taxon>
        <taxon>Microascales</taxon>
        <taxon>Microascaceae</taxon>
        <taxon>Lomentospora</taxon>
    </lineage>
</organism>
<gene>
    <name evidence="6" type="ORF">jhhlp_004032</name>
</gene>
<dbReference type="PROSITE" id="PS01359">
    <property type="entry name" value="ZF_PHD_1"/>
    <property type="match status" value="1"/>
</dbReference>
<evidence type="ECO:0000256" key="4">
    <source>
        <dbReference type="SAM" id="MobiDB-lite"/>
    </source>
</evidence>
<dbReference type="GO" id="GO:0070210">
    <property type="term" value="C:Rpd3L-Expanded complex"/>
    <property type="evidence" value="ECO:0007669"/>
    <property type="project" value="TreeGrafter"/>
</dbReference>
<evidence type="ECO:0000256" key="1">
    <source>
        <dbReference type="ARBA" id="ARBA00022723"/>
    </source>
</evidence>
<feature type="compositionally biased region" description="Polar residues" evidence="4">
    <location>
        <begin position="569"/>
        <end position="578"/>
    </location>
</feature>
<name>A0A2N3NAJ1_9PEZI</name>
<dbReference type="SMART" id="SM00249">
    <property type="entry name" value="PHD"/>
    <property type="match status" value="1"/>
</dbReference>
<dbReference type="GO" id="GO:0061186">
    <property type="term" value="P:negative regulation of silent mating-type cassette heterochromatin formation"/>
    <property type="evidence" value="ECO:0007669"/>
    <property type="project" value="TreeGrafter"/>
</dbReference>
<dbReference type="PROSITE" id="PS50330">
    <property type="entry name" value="UIM"/>
    <property type="match status" value="1"/>
</dbReference>
<dbReference type="PANTHER" id="PTHR47793:SF1">
    <property type="entry name" value="HISTONE DEACETYLASE COMPLEX SUBUNIT CTI6"/>
    <property type="match status" value="1"/>
</dbReference>
<dbReference type="InterPro" id="IPR001965">
    <property type="entry name" value="Znf_PHD"/>
</dbReference>
<feature type="compositionally biased region" description="Polar residues" evidence="4">
    <location>
        <begin position="546"/>
        <end position="560"/>
    </location>
</feature>
<reference evidence="6 7" key="1">
    <citation type="journal article" date="2017" name="G3 (Bethesda)">
        <title>First Draft Genome Sequence of the Pathogenic Fungus Lomentospora prolificans (Formerly Scedosporium prolificans).</title>
        <authorList>
            <person name="Luo R."/>
            <person name="Zimin A."/>
            <person name="Workman R."/>
            <person name="Fan Y."/>
            <person name="Pertea G."/>
            <person name="Grossman N."/>
            <person name="Wear M.P."/>
            <person name="Jia B."/>
            <person name="Miller H."/>
            <person name="Casadevall A."/>
            <person name="Timp W."/>
            <person name="Zhang S.X."/>
            <person name="Salzberg S.L."/>
        </authorList>
    </citation>
    <scope>NUCLEOTIDE SEQUENCE [LARGE SCALE GENOMIC DNA]</scope>
    <source>
        <strain evidence="6 7">JHH-5317</strain>
    </source>
</reference>
<dbReference type="FunCoup" id="A0A2N3NAJ1">
    <property type="interactions" value="104"/>
</dbReference>
<dbReference type="InterPro" id="IPR019786">
    <property type="entry name" value="Zinc_finger_PHD-type_CS"/>
</dbReference>
<feature type="region of interest" description="Disordered" evidence="4">
    <location>
        <begin position="197"/>
        <end position="254"/>
    </location>
</feature>
<keyword evidence="7" id="KW-1185">Reference proteome</keyword>
<feature type="domain" description="Zinc finger PHD-type" evidence="5">
    <location>
        <begin position="105"/>
        <end position="180"/>
    </location>
</feature>
<feature type="compositionally biased region" description="Polar residues" evidence="4">
    <location>
        <begin position="38"/>
        <end position="57"/>
    </location>
</feature>
<proteinExistence type="predicted"/>
<feature type="region of interest" description="Disordered" evidence="4">
    <location>
        <begin position="1"/>
        <end position="72"/>
    </location>
</feature>
<dbReference type="PANTHER" id="PTHR47793">
    <property type="entry name" value="HISTONE DEACETYLASE COMPLEX SUBUNIT CTI6"/>
    <property type="match status" value="1"/>
</dbReference>
<feature type="compositionally biased region" description="Basic and acidic residues" evidence="4">
    <location>
        <begin position="336"/>
        <end position="355"/>
    </location>
</feature>
<dbReference type="STRING" id="41688.A0A2N3NAJ1"/>
<dbReference type="Pfam" id="PF20826">
    <property type="entry name" value="PHD_5"/>
    <property type="match status" value="1"/>
</dbReference>
<evidence type="ECO:0000313" key="7">
    <source>
        <dbReference type="Proteomes" id="UP000233524"/>
    </source>
</evidence>
<dbReference type="Proteomes" id="UP000233524">
    <property type="component" value="Unassembled WGS sequence"/>
</dbReference>
<dbReference type="GO" id="GO:0033698">
    <property type="term" value="C:Rpd3L complex"/>
    <property type="evidence" value="ECO:0007669"/>
    <property type="project" value="TreeGrafter"/>
</dbReference>
<evidence type="ECO:0000256" key="2">
    <source>
        <dbReference type="ARBA" id="ARBA00022771"/>
    </source>
</evidence>
<dbReference type="SUPFAM" id="SSF57903">
    <property type="entry name" value="FYVE/PHD zinc finger"/>
    <property type="match status" value="1"/>
</dbReference>
<sequence>MAPPSPRRSSRARTSNSQSQQSSSASSTTSVRIERNTRSGNKPSSGKSTPSASLTSESPEDLDDSHLLRRRRRAYDDDREKLVRQDSIEMANGSDDIQEDDEAVRCICGFDDYPGPPPLDPENKQARDADSIIFTGLDVTDDISGFYVQCDICKVWQHGACVGIMTEESSPDEYFCEKCRKDLHKIHKASNGQRYSTYLPLHRATRASRSASIAKEGGRSPKNGVAKGERAASASQSKRRSTMNSREAAYDEEEQLRRAIEASKELVVVQDEGSTRRNKRGRSDSEENSASVKRQRTSSRSPSPPADPPKSEIQDDSDDGTVTRNGASKKSRSSRSQKEKSEREERERLRQEAANKRKGRADRRRGEGPGTIIPEKESGVQAEVDSDPSEEMPLAATRAASTKPMEVQPSVEPPTIVQPPPDTPPSGNGPPNSAHKKSARSTHKKTKGRNQYTKDRDGDADRSPVRSMSRDTPRHDEPNGNGAHKPERNSSRSKAGPHSKISLNELKRRSAAFLDFIAKTQVELASEDLAEFNPEAGRTLQDHQNDSPQAQINGAASSGIANLEEQAGSPASQNSTSKPFKELNCVEMMDLLTRDLVKWQNRYSS</sequence>
<feature type="region of interest" description="Disordered" evidence="4">
    <location>
        <begin position="267"/>
        <end position="503"/>
    </location>
</feature>
<dbReference type="InterPro" id="IPR003903">
    <property type="entry name" value="UIM_dom"/>
</dbReference>
<evidence type="ECO:0000256" key="3">
    <source>
        <dbReference type="ARBA" id="ARBA00022833"/>
    </source>
</evidence>
<dbReference type="AlphaFoldDB" id="A0A2N3NAJ1"/>
<feature type="compositionally biased region" description="Basic residues" evidence="4">
    <location>
        <begin position="434"/>
        <end position="448"/>
    </location>
</feature>
<dbReference type="InterPro" id="IPR013083">
    <property type="entry name" value="Znf_RING/FYVE/PHD"/>
</dbReference>
<keyword evidence="3" id="KW-0862">Zinc</keyword>
<feature type="region of interest" description="Disordered" evidence="4">
    <location>
        <begin position="529"/>
        <end position="580"/>
    </location>
</feature>
<dbReference type="GO" id="GO:0061188">
    <property type="term" value="P:negative regulation of rDNA heterochromatin formation"/>
    <property type="evidence" value="ECO:0007669"/>
    <property type="project" value="TreeGrafter"/>
</dbReference>
<keyword evidence="1" id="KW-0479">Metal-binding</keyword>
<evidence type="ECO:0000313" key="6">
    <source>
        <dbReference type="EMBL" id="PKS09417.1"/>
    </source>
</evidence>
<feature type="compositionally biased region" description="Basic and acidic residues" evidence="4">
    <location>
        <begin position="452"/>
        <end position="490"/>
    </location>
</feature>
<dbReference type="GO" id="GO:0008270">
    <property type="term" value="F:zinc ion binding"/>
    <property type="evidence" value="ECO:0007669"/>
    <property type="project" value="UniProtKB-KW"/>
</dbReference>
<comment type="caution">
    <text evidence="6">The sequence shown here is derived from an EMBL/GenBank/DDBJ whole genome shotgun (WGS) entry which is preliminary data.</text>
</comment>
<feature type="compositionally biased region" description="Low complexity" evidence="4">
    <location>
        <begin position="12"/>
        <end position="30"/>
    </location>
</feature>
<dbReference type="InParanoid" id="A0A2N3NAJ1"/>
<protein>
    <recommendedName>
        <fullName evidence="5">Zinc finger PHD-type domain-containing protein</fullName>
    </recommendedName>
</protein>
<feature type="compositionally biased region" description="Pro residues" evidence="4">
    <location>
        <begin position="416"/>
        <end position="428"/>
    </location>
</feature>
<dbReference type="OrthoDB" id="418595at2759"/>
<keyword evidence="2" id="KW-0863">Zinc-finger</keyword>
<dbReference type="VEuPathDB" id="FungiDB:jhhlp_004032"/>
<evidence type="ECO:0000259" key="5">
    <source>
        <dbReference type="SMART" id="SM00249"/>
    </source>
</evidence>
<dbReference type="EMBL" id="NLAX01000010">
    <property type="protein sequence ID" value="PKS09417.1"/>
    <property type="molecule type" value="Genomic_DNA"/>
</dbReference>